<feature type="region of interest" description="Disordered" evidence="1">
    <location>
        <begin position="1"/>
        <end position="80"/>
    </location>
</feature>
<gene>
    <name evidence="2" type="ORF">L596_025487</name>
</gene>
<comment type="caution">
    <text evidence="2">The sequence shown here is derived from an EMBL/GenBank/DDBJ whole genome shotgun (WGS) entry which is preliminary data.</text>
</comment>
<proteinExistence type="predicted"/>
<organism evidence="2 3">
    <name type="scientific">Steinernema carpocapsae</name>
    <name type="common">Entomopathogenic nematode</name>
    <dbReference type="NCBI Taxonomy" id="34508"/>
    <lineage>
        <taxon>Eukaryota</taxon>
        <taxon>Metazoa</taxon>
        <taxon>Ecdysozoa</taxon>
        <taxon>Nematoda</taxon>
        <taxon>Chromadorea</taxon>
        <taxon>Rhabditida</taxon>
        <taxon>Tylenchina</taxon>
        <taxon>Panagrolaimomorpha</taxon>
        <taxon>Strongyloidoidea</taxon>
        <taxon>Steinernematidae</taxon>
        <taxon>Steinernema</taxon>
    </lineage>
</organism>
<dbReference type="Proteomes" id="UP000298663">
    <property type="component" value="Unassembled WGS sequence"/>
</dbReference>
<reference evidence="2 3" key="1">
    <citation type="journal article" date="2015" name="Genome Biol.">
        <title>Comparative genomics of Steinernema reveals deeply conserved gene regulatory networks.</title>
        <authorList>
            <person name="Dillman A.R."/>
            <person name="Macchietto M."/>
            <person name="Porter C.F."/>
            <person name="Rogers A."/>
            <person name="Williams B."/>
            <person name="Antoshechkin I."/>
            <person name="Lee M.M."/>
            <person name="Goodwin Z."/>
            <person name="Lu X."/>
            <person name="Lewis E.E."/>
            <person name="Goodrich-Blair H."/>
            <person name="Stock S.P."/>
            <person name="Adams B.J."/>
            <person name="Sternberg P.W."/>
            <person name="Mortazavi A."/>
        </authorList>
    </citation>
    <scope>NUCLEOTIDE SEQUENCE [LARGE SCALE GENOMIC DNA]</scope>
    <source>
        <strain evidence="2 3">ALL</strain>
    </source>
</reference>
<dbReference type="AlphaFoldDB" id="A0A4U5M8Q9"/>
<evidence type="ECO:0000256" key="1">
    <source>
        <dbReference type="SAM" id="MobiDB-lite"/>
    </source>
</evidence>
<evidence type="ECO:0000313" key="3">
    <source>
        <dbReference type="Proteomes" id="UP000298663"/>
    </source>
</evidence>
<dbReference type="EMBL" id="AZBU02000009">
    <property type="protein sequence ID" value="TKR65023.1"/>
    <property type="molecule type" value="Genomic_DNA"/>
</dbReference>
<sequence length="103" mass="11760">MATQAGLVPDSEHLRTPSCKVIPLSFPPPPSNSDRYGKYAQKQPRGLQDGPYLRRPGPDSSWSQRRRQRRTPNGRVGAKSIPENRYPIWCLLCPNRWLAMSYP</sequence>
<protein>
    <submittedName>
        <fullName evidence="2">Uncharacterized protein</fullName>
    </submittedName>
</protein>
<keyword evidence="3" id="KW-1185">Reference proteome</keyword>
<name>A0A4U5M8Q9_STECR</name>
<accession>A0A4U5M8Q9</accession>
<evidence type="ECO:0000313" key="2">
    <source>
        <dbReference type="EMBL" id="TKR65023.1"/>
    </source>
</evidence>
<reference evidence="2 3" key="2">
    <citation type="journal article" date="2019" name="G3 (Bethesda)">
        <title>Hybrid Assembly of the Genome of the Entomopathogenic Nematode Steinernema carpocapsae Identifies the X-Chromosome.</title>
        <authorList>
            <person name="Serra L."/>
            <person name="Macchietto M."/>
            <person name="Macias-Munoz A."/>
            <person name="McGill C.J."/>
            <person name="Rodriguez I.M."/>
            <person name="Rodriguez B."/>
            <person name="Murad R."/>
            <person name="Mortazavi A."/>
        </authorList>
    </citation>
    <scope>NUCLEOTIDE SEQUENCE [LARGE SCALE GENOMIC DNA]</scope>
    <source>
        <strain evidence="2 3">ALL</strain>
    </source>
</reference>